<comment type="subcellular location">
    <subcellularLocation>
        <location evidence="1">Endoplasmic reticulum membrane</location>
        <topology evidence="1">Multi-pass membrane protein</topology>
    </subcellularLocation>
</comment>
<feature type="transmembrane region" description="Helical" evidence="8">
    <location>
        <begin position="246"/>
        <end position="268"/>
    </location>
</feature>
<gene>
    <name evidence="9" type="ORF">AW171_hschr21214</name>
</gene>
<dbReference type="GeneID" id="28721678"/>
<evidence type="ECO:0000313" key="9">
    <source>
        <dbReference type="EMBL" id="AMD19386.1"/>
    </source>
</evidence>
<dbReference type="Pfam" id="PF07281">
    <property type="entry name" value="INSIG"/>
    <property type="match status" value="1"/>
</dbReference>
<evidence type="ECO:0000313" key="10">
    <source>
        <dbReference type="Proteomes" id="UP000243052"/>
    </source>
</evidence>
<dbReference type="InterPro" id="IPR025929">
    <property type="entry name" value="INSIG_fam"/>
</dbReference>
<comment type="similarity">
    <text evidence="2">Belongs to the INSIG family.</text>
</comment>
<accession>A0A109UVM8</accession>
<evidence type="ECO:0000256" key="2">
    <source>
        <dbReference type="ARBA" id="ARBA00007475"/>
    </source>
</evidence>
<evidence type="ECO:0000256" key="5">
    <source>
        <dbReference type="ARBA" id="ARBA00022989"/>
    </source>
</evidence>
<reference evidence="9 10" key="1">
    <citation type="submission" date="2016-01" db="EMBL/GenBank/DDBJ databases">
        <title>Genome sequence of the yeast Holleya sinecauda.</title>
        <authorList>
            <person name="Dietrich F.S."/>
        </authorList>
    </citation>
    <scope>NUCLEOTIDE SEQUENCE [LARGE SCALE GENOMIC DNA]</scope>
    <source>
        <strain evidence="9 10">ATCC 58844</strain>
    </source>
</reference>
<keyword evidence="3 8" id="KW-0812">Transmembrane</keyword>
<dbReference type="GO" id="GO:0016126">
    <property type="term" value="P:sterol biosynthetic process"/>
    <property type="evidence" value="ECO:0007669"/>
    <property type="project" value="TreeGrafter"/>
</dbReference>
<dbReference type="OrthoDB" id="205546at2759"/>
<dbReference type="PANTHER" id="PTHR15301:SF3">
    <property type="entry name" value="PROTEIN NSG1-RELATED"/>
    <property type="match status" value="1"/>
</dbReference>
<dbReference type="RefSeq" id="XP_017986382.1">
    <property type="nucleotide sequence ID" value="XM_018130893.1"/>
</dbReference>
<dbReference type="Proteomes" id="UP000243052">
    <property type="component" value="Chromosome ii"/>
</dbReference>
<feature type="region of interest" description="Disordered" evidence="7">
    <location>
        <begin position="1"/>
        <end position="21"/>
    </location>
</feature>
<organism evidence="9 10">
    <name type="scientific">Eremothecium sinecaudum</name>
    <dbReference type="NCBI Taxonomy" id="45286"/>
    <lineage>
        <taxon>Eukaryota</taxon>
        <taxon>Fungi</taxon>
        <taxon>Dikarya</taxon>
        <taxon>Ascomycota</taxon>
        <taxon>Saccharomycotina</taxon>
        <taxon>Saccharomycetes</taxon>
        <taxon>Saccharomycetales</taxon>
        <taxon>Saccharomycetaceae</taxon>
        <taxon>Eremothecium</taxon>
    </lineage>
</organism>
<evidence type="ECO:0000256" key="4">
    <source>
        <dbReference type="ARBA" id="ARBA00022824"/>
    </source>
</evidence>
<feature type="transmembrane region" description="Helical" evidence="8">
    <location>
        <begin position="142"/>
        <end position="162"/>
    </location>
</feature>
<evidence type="ECO:0000256" key="3">
    <source>
        <dbReference type="ARBA" id="ARBA00022692"/>
    </source>
</evidence>
<keyword evidence="4" id="KW-0256">Endoplasmic reticulum</keyword>
<protein>
    <submittedName>
        <fullName evidence="9">HBR485Cp</fullName>
    </submittedName>
</protein>
<feature type="transmembrane region" description="Helical" evidence="8">
    <location>
        <begin position="85"/>
        <end position="103"/>
    </location>
</feature>
<keyword evidence="5 8" id="KW-1133">Transmembrane helix</keyword>
<dbReference type="STRING" id="45286.A0A109UVM8"/>
<dbReference type="PANTHER" id="PTHR15301">
    <property type="entry name" value="INSULIN-INDUCED GENE 1"/>
    <property type="match status" value="1"/>
</dbReference>
<proteinExistence type="inferred from homology"/>
<evidence type="ECO:0000256" key="6">
    <source>
        <dbReference type="ARBA" id="ARBA00023136"/>
    </source>
</evidence>
<dbReference type="EMBL" id="CP014242">
    <property type="protein sequence ID" value="AMD19386.1"/>
    <property type="molecule type" value="Genomic_DNA"/>
</dbReference>
<keyword evidence="10" id="KW-1185">Reference proteome</keyword>
<sequence>MATKQQPNGDTSTMNGKGRGNIVLVPSTDSMSMLTRPQLFSIYDEEIVESEDTEIYEEAKKSAGKIVDESVFTAGVTSRKRYKKFFNFVISLSILGISGIAYHELSKNLHDNHLLHEEFTSRPLVLGVKLCQQLSFGLFPTWAGYALEGIIFGSMLPVLDYWRGVKVAKVSLSGVLRSVNAILGVAFGIRRVEWSSSLQASVAWFLLDGVLWLFFDGSLSVLLLGFTMGLITAITSYAEIVDLSQLLYFIDFYFLGLLFFGKLGRFLYQR</sequence>
<evidence type="ECO:0000256" key="8">
    <source>
        <dbReference type="SAM" id="Phobius"/>
    </source>
</evidence>
<dbReference type="GO" id="GO:0005789">
    <property type="term" value="C:endoplasmic reticulum membrane"/>
    <property type="evidence" value="ECO:0007669"/>
    <property type="project" value="UniProtKB-SubCell"/>
</dbReference>
<feature type="compositionally biased region" description="Polar residues" evidence="7">
    <location>
        <begin position="1"/>
        <end position="15"/>
    </location>
</feature>
<name>A0A109UVM8_9SACH</name>
<evidence type="ECO:0000256" key="1">
    <source>
        <dbReference type="ARBA" id="ARBA00004477"/>
    </source>
</evidence>
<keyword evidence="6 8" id="KW-0472">Membrane</keyword>
<evidence type="ECO:0000256" key="7">
    <source>
        <dbReference type="SAM" id="MobiDB-lite"/>
    </source>
</evidence>
<dbReference type="AlphaFoldDB" id="A0A109UVM8"/>